<dbReference type="GeneID" id="5719016"/>
<keyword evidence="10" id="KW-1185">Reference proteome</keyword>
<evidence type="ECO:0000256" key="6">
    <source>
        <dbReference type="ARBA" id="ARBA00023242"/>
    </source>
</evidence>
<name>A0A2K3CZ13_CHLRE</name>
<feature type="region of interest" description="Disordered" evidence="7">
    <location>
        <begin position="912"/>
        <end position="982"/>
    </location>
</feature>
<dbReference type="InterPro" id="IPR001494">
    <property type="entry name" value="Importin-beta_N"/>
</dbReference>
<keyword evidence="4" id="KW-0963">Cytoplasm</keyword>
<organism evidence="9 10">
    <name type="scientific">Chlamydomonas reinhardtii</name>
    <name type="common">Chlamydomonas smithii</name>
    <dbReference type="NCBI Taxonomy" id="3055"/>
    <lineage>
        <taxon>Eukaryota</taxon>
        <taxon>Viridiplantae</taxon>
        <taxon>Chlorophyta</taxon>
        <taxon>core chlorophytes</taxon>
        <taxon>Chlorophyceae</taxon>
        <taxon>CS clade</taxon>
        <taxon>Chlamydomonadales</taxon>
        <taxon>Chlamydomonadaceae</taxon>
        <taxon>Chlamydomonas</taxon>
    </lineage>
</organism>
<evidence type="ECO:0000256" key="7">
    <source>
        <dbReference type="SAM" id="MobiDB-lite"/>
    </source>
</evidence>
<dbReference type="ExpressionAtlas" id="A0A2K3CZ13">
    <property type="expression patterns" value="baseline"/>
</dbReference>
<evidence type="ECO:0000256" key="4">
    <source>
        <dbReference type="ARBA" id="ARBA00022490"/>
    </source>
</evidence>
<evidence type="ECO:0000256" key="2">
    <source>
        <dbReference type="ARBA" id="ARBA00004496"/>
    </source>
</evidence>
<dbReference type="Pfam" id="PF03810">
    <property type="entry name" value="IBN_N"/>
    <property type="match status" value="1"/>
</dbReference>
<dbReference type="PANTHER" id="PTHR10997">
    <property type="entry name" value="IMPORTIN-7, 8, 11"/>
    <property type="match status" value="1"/>
</dbReference>
<dbReference type="KEGG" id="cre:CHLRE_13g562450v5"/>
<reference evidence="9 10" key="1">
    <citation type="journal article" date="2007" name="Science">
        <title>The Chlamydomonas genome reveals the evolution of key animal and plant functions.</title>
        <authorList>
            <person name="Merchant S.S."/>
            <person name="Prochnik S.E."/>
            <person name="Vallon O."/>
            <person name="Harris E.H."/>
            <person name="Karpowicz S.J."/>
            <person name="Witman G.B."/>
            <person name="Terry A."/>
            <person name="Salamov A."/>
            <person name="Fritz-Laylin L.K."/>
            <person name="Marechal-Drouard L."/>
            <person name="Marshall W.F."/>
            <person name="Qu L.H."/>
            <person name="Nelson D.R."/>
            <person name="Sanderfoot A.A."/>
            <person name="Spalding M.H."/>
            <person name="Kapitonov V.V."/>
            <person name="Ren Q."/>
            <person name="Ferris P."/>
            <person name="Lindquist E."/>
            <person name="Shapiro H."/>
            <person name="Lucas S.M."/>
            <person name="Grimwood J."/>
            <person name="Schmutz J."/>
            <person name="Cardol P."/>
            <person name="Cerutti H."/>
            <person name="Chanfreau G."/>
            <person name="Chen C.L."/>
            <person name="Cognat V."/>
            <person name="Croft M.T."/>
            <person name="Dent R."/>
            <person name="Dutcher S."/>
            <person name="Fernandez E."/>
            <person name="Fukuzawa H."/>
            <person name="Gonzalez-Ballester D."/>
            <person name="Gonzalez-Halphen D."/>
            <person name="Hallmann A."/>
            <person name="Hanikenne M."/>
            <person name="Hippler M."/>
            <person name="Inwood W."/>
            <person name="Jabbari K."/>
            <person name="Kalanon M."/>
            <person name="Kuras R."/>
            <person name="Lefebvre P.A."/>
            <person name="Lemaire S.D."/>
            <person name="Lobanov A.V."/>
            <person name="Lohr M."/>
            <person name="Manuell A."/>
            <person name="Meier I."/>
            <person name="Mets L."/>
            <person name="Mittag M."/>
            <person name="Mittelmeier T."/>
            <person name="Moroney J.V."/>
            <person name="Moseley J."/>
            <person name="Napoli C."/>
            <person name="Nedelcu A.M."/>
            <person name="Niyogi K."/>
            <person name="Novoselov S.V."/>
            <person name="Paulsen I.T."/>
            <person name="Pazour G."/>
            <person name="Purton S."/>
            <person name="Ral J.P."/>
            <person name="Riano-Pachon D.M."/>
            <person name="Riekhof W."/>
            <person name="Rymarquis L."/>
            <person name="Schroda M."/>
            <person name="Stern D."/>
            <person name="Umen J."/>
            <person name="Willows R."/>
            <person name="Wilson N."/>
            <person name="Zimmer S.L."/>
            <person name="Allmer J."/>
            <person name="Balk J."/>
            <person name="Bisova K."/>
            <person name="Chen C.J."/>
            <person name="Elias M."/>
            <person name="Gendler K."/>
            <person name="Hauser C."/>
            <person name="Lamb M.R."/>
            <person name="Ledford H."/>
            <person name="Long J.C."/>
            <person name="Minagawa J."/>
            <person name="Page M.D."/>
            <person name="Pan J."/>
            <person name="Pootakham W."/>
            <person name="Roje S."/>
            <person name="Rose A."/>
            <person name="Stahlberg E."/>
            <person name="Terauchi A.M."/>
            <person name="Yang P."/>
            <person name="Ball S."/>
            <person name="Bowler C."/>
            <person name="Dieckmann C.L."/>
            <person name="Gladyshev V.N."/>
            <person name="Green P."/>
            <person name="Jorgensen R."/>
            <person name="Mayfield S."/>
            <person name="Mueller-Roeber B."/>
            <person name="Rajamani S."/>
            <person name="Sayre R.T."/>
            <person name="Brokstein P."/>
            <person name="Dubchak I."/>
            <person name="Goodstein D."/>
            <person name="Hornick L."/>
            <person name="Huang Y.W."/>
            <person name="Jhaveri J."/>
            <person name="Luo Y."/>
            <person name="Martinez D."/>
            <person name="Ngau W.C."/>
            <person name="Otillar B."/>
            <person name="Poliakov A."/>
            <person name="Porter A."/>
            <person name="Szajkowski L."/>
            <person name="Werner G."/>
            <person name="Zhou K."/>
            <person name="Grigoriev I.V."/>
            <person name="Rokhsar D.S."/>
            <person name="Grossman A.R."/>
        </authorList>
    </citation>
    <scope>NUCLEOTIDE SEQUENCE [LARGE SCALE GENOMIC DNA]</scope>
    <source>
        <strain evidence="10">CC-503</strain>
    </source>
</reference>
<dbReference type="SUPFAM" id="SSF48371">
    <property type="entry name" value="ARM repeat"/>
    <property type="match status" value="1"/>
</dbReference>
<dbReference type="Gene3D" id="1.25.10.10">
    <property type="entry name" value="Leucine-rich Repeat Variant"/>
    <property type="match status" value="1"/>
</dbReference>
<keyword evidence="3" id="KW-0813">Transport</keyword>
<dbReference type="GO" id="GO:0005635">
    <property type="term" value="C:nuclear envelope"/>
    <property type="evidence" value="ECO:0000318"/>
    <property type="project" value="GO_Central"/>
</dbReference>
<proteinExistence type="predicted"/>
<dbReference type="AlphaFoldDB" id="A0A2K3CZ13"/>
<keyword evidence="5" id="KW-0653">Protein transport</keyword>
<dbReference type="FunCoup" id="A0A2K3CZ13">
    <property type="interactions" value="2249"/>
</dbReference>
<evidence type="ECO:0000256" key="5">
    <source>
        <dbReference type="ARBA" id="ARBA00022927"/>
    </source>
</evidence>
<comment type="subcellular location">
    <subcellularLocation>
        <location evidence="2">Cytoplasm</location>
    </subcellularLocation>
    <subcellularLocation>
        <location evidence="1">Nucleus</location>
    </subcellularLocation>
</comment>
<evidence type="ECO:0000313" key="9">
    <source>
        <dbReference type="EMBL" id="PNW73523.1"/>
    </source>
</evidence>
<dbReference type="Gramene" id="PNW73523">
    <property type="protein sequence ID" value="PNW73523"/>
    <property type="gene ID" value="CHLRE_13g562450v5"/>
</dbReference>
<dbReference type="InterPro" id="IPR016024">
    <property type="entry name" value="ARM-type_fold"/>
</dbReference>
<dbReference type="PaxDb" id="3055-EDP08653"/>
<feature type="domain" description="Importin N-terminal" evidence="8">
    <location>
        <begin position="24"/>
        <end position="106"/>
    </location>
</feature>
<dbReference type="OrthoDB" id="760868at2759"/>
<dbReference type="GO" id="GO:0031267">
    <property type="term" value="F:small GTPase binding"/>
    <property type="evidence" value="ECO:0007669"/>
    <property type="project" value="InterPro"/>
</dbReference>
<dbReference type="SMART" id="SM00913">
    <property type="entry name" value="IBN_N"/>
    <property type="match status" value="1"/>
</dbReference>
<evidence type="ECO:0000313" key="10">
    <source>
        <dbReference type="Proteomes" id="UP000006906"/>
    </source>
</evidence>
<gene>
    <name evidence="9" type="ORF">CHLRE_13g562450v5</name>
</gene>
<protein>
    <recommendedName>
        <fullName evidence="8">Importin N-terminal domain-containing protein</fullName>
    </recommendedName>
</protein>
<keyword evidence="6" id="KW-0539">Nucleus</keyword>
<evidence type="ECO:0000256" key="1">
    <source>
        <dbReference type="ARBA" id="ARBA00004123"/>
    </source>
</evidence>
<evidence type="ECO:0000256" key="3">
    <source>
        <dbReference type="ARBA" id="ARBA00022448"/>
    </source>
</evidence>
<dbReference type="STRING" id="3055.A0A2K3CZ13"/>
<dbReference type="RefSeq" id="XP_042917173.1">
    <property type="nucleotide sequence ID" value="XM_043069198.1"/>
</dbReference>
<dbReference type="PANTHER" id="PTHR10997:SF18">
    <property type="entry name" value="D-IMPORTIN 7_RANBP7"/>
    <property type="match status" value="1"/>
</dbReference>
<dbReference type="GO" id="GO:0005829">
    <property type="term" value="C:cytosol"/>
    <property type="evidence" value="ECO:0000318"/>
    <property type="project" value="GO_Central"/>
</dbReference>
<dbReference type="PROSITE" id="PS50166">
    <property type="entry name" value="IMPORTIN_B_NT"/>
    <property type="match status" value="1"/>
</dbReference>
<feature type="compositionally biased region" description="Acidic residues" evidence="7">
    <location>
        <begin position="960"/>
        <end position="976"/>
    </location>
</feature>
<feature type="compositionally biased region" description="Acidic residues" evidence="7">
    <location>
        <begin position="921"/>
        <end position="944"/>
    </location>
</feature>
<dbReference type="EMBL" id="CM008974">
    <property type="protein sequence ID" value="PNW73523.1"/>
    <property type="molecule type" value="Genomic_DNA"/>
</dbReference>
<accession>A0A2K3CZ13</accession>
<evidence type="ECO:0000259" key="8">
    <source>
        <dbReference type="PROSITE" id="PS50166"/>
    </source>
</evidence>
<dbReference type="GO" id="GO:0006606">
    <property type="term" value="P:protein import into nucleus"/>
    <property type="evidence" value="ECO:0000318"/>
    <property type="project" value="GO_Central"/>
</dbReference>
<dbReference type="Proteomes" id="UP000006906">
    <property type="component" value="Chromosome 13"/>
</dbReference>
<dbReference type="InParanoid" id="A0A2K3CZ13"/>
<sequence>MDVQALLPVLGACLSHDQTHVKEAERVLKQHEQLPGQAVQLLRVAAEDTVDAGIRHMAAITFKNLVKRSWEKSESHESGAGAAPQFVIPDADKEVVRQNILEAMIRAPHTIQSQLSEVFKMVIYCDYPERWPGLMEALYGNLGAQDQGRVHGGLLALRLLARKYEFRDEEERAPLDGVITTSFPLLLHIFRQLLAAPPSPQVSGYIKLVCKTFWSATYMGVPAALLERETFAGWMGALHTALTQQEPPEVAALDAEDRPAAPWWKAKKWVLHITYRLFNRYGQPKHCREGTERQFGDLYAAECMAHFLDAHLGLMSALASGAYFSPRATNMLFQYMSHAVNIPAAYKRVGGAWDGLLHNVAFPLMAFNDEDARLWAEDPQEYIRKGYDILEDMYSPKTAAANFAHDLCSKKRTHLDAFMALVAQVLQTFARANAAAAADPAAGPTAADARRVDGALLAVGCLAPLLKHKKPYKEQLGPIMATYVMPCFASPHGHLRSKAVWVSGVFCDTSFPDGTNRGATYMAFFEAVVRCLGDPELPVRVDAVVSLRHFLEEMEDVEPVAPALPALLNSIFGLMNQVDNEDLVFTLEVLVDKFGEQIAPYAVQMAQQLAGAFWKYAAAADEDAEGDDDAAGIAAFGCMRALNTLLESCSEAPALVGALEEVLYPLLHRMLSTEGQDVFEEVLEMLSYLTYYGPSISERLWGLWPQIEAAVNEWAVDYWENILVPLDNFISRDTERFLTCTAPDYKASLFGMVRGALQGDYGERDVVPAAKLLEVVLQNCRGRVDAWVGPYLQLALGRLNTATNRTLKDTLVLVVANALYYNAPLALAALGQMGVTGQFFGAWFTAIFAVKKSGKPRHFRRQHDKKVAVLGLTSLLAVPDEALPAEIKAGLPQVQAGVMRLLIALKEQQAEAEELAKQGGSDDEAEDDDADFGEEDDDDEEDEEVTKALRRGARALLGEGSEDGDESDDEFTDDEEVHTPIDPVDPYVFFADALAGLQAHMPARHAALLAACDANTQAALGGMVAYAAEIKAKPPAAAEGGK</sequence>
<dbReference type="InterPro" id="IPR011989">
    <property type="entry name" value="ARM-like"/>
</dbReference>